<evidence type="ECO:0000313" key="10">
    <source>
        <dbReference type="Proteomes" id="UP000316095"/>
    </source>
</evidence>
<evidence type="ECO:0000256" key="8">
    <source>
        <dbReference type="SAM" id="Coils"/>
    </source>
</evidence>
<dbReference type="EMBL" id="SJPG01000001">
    <property type="protein sequence ID" value="TWT59554.1"/>
    <property type="molecule type" value="Genomic_DNA"/>
</dbReference>
<keyword evidence="6" id="KW-0472">Membrane</keyword>
<dbReference type="PANTHER" id="PTHR30026">
    <property type="entry name" value="OUTER MEMBRANE PROTEIN TOLC"/>
    <property type="match status" value="1"/>
</dbReference>
<comment type="subcellular location">
    <subcellularLocation>
        <location evidence="1">Cell outer membrane</location>
    </subcellularLocation>
</comment>
<dbReference type="Pfam" id="PF02321">
    <property type="entry name" value="OEP"/>
    <property type="match status" value="1"/>
</dbReference>
<keyword evidence="3" id="KW-0813">Transport</keyword>
<dbReference type="GO" id="GO:0015562">
    <property type="term" value="F:efflux transmembrane transporter activity"/>
    <property type="evidence" value="ECO:0007669"/>
    <property type="project" value="InterPro"/>
</dbReference>
<keyword evidence="4" id="KW-1134">Transmembrane beta strand</keyword>
<dbReference type="InterPro" id="IPR051906">
    <property type="entry name" value="TolC-like"/>
</dbReference>
<evidence type="ECO:0000256" key="7">
    <source>
        <dbReference type="ARBA" id="ARBA00023237"/>
    </source>
</evidence>
<dbReference type="InterPro" id="IPR003423">
    <property type="entry name" value="OMP_efflux"/>
</dbReference>
<dbReference type="GO" id="GO:1990281">
    <property type="term" value="C:efflux pump complex"/>
    <property type="evidence" value="ECO:0007669"/>
    <property type="project" value="TreeGrafter"/>
</dbReference>
<reference evidence="9 10" key="1">
    <citation type="submission" date="2019-02" db="EMBL/GenBank/DDBJ databases">
        <title>Deep-cultivation of Planctomycetes and their phenomic and genomic characterization uncovers novel biology.</title>
        <authorList>
            <person name="Wiegand S."/>
            <person name="Jogler M."/>
            <person name="Boedeker C."/>
            <person name="Pinto D."/>
            <person name="Vollmers J."/>
            <person name="Rivas-Marin E."/>
            <person name="Kohn T."/>
            <person name="Peeters S.H."/>
            <person name="Heuer A."/>
            <person name="Rast P."/>
            <person name="Oberbeckmann S."/>
            <person name="Bunk B."/>
            <person name="Jeske O."/>
            <person name="Meyerdierks A."/>
            <person name="Storesund J.E."/>
            <person name="Kallscheuer N."/>
            <person name="Luecker S."/>
            <person name="Lage O.M."/>
            <person name="Pohl T."/>
            <person name="Merkel B.J."/>
            <person name="Hornburger P."/>
            <person name="Mueller R.-W."/>
            <person name="Bruemmer F."/>
            <person name="Labrenz M."/>
            <person name="Spormann A.M."/>
            <person name="Op Den Camp H."/>
            <person name="Overmann J."/>
            <person name="Amann R."/>
            <person name="Jetten M.S.M."/>
            <person name="Mascher T."/>
            <person name="Medema M.H."/>
            <person name="Devos D.P."/>
            <person name="Kaster A.-K."/>
            <person name="Ovreas L."/>
            <person name="Rohde M."/>
            <person name="Galperin M.Y."/>
            <person name="Jogler C."/>
        </authorList>
    </citation>
    <scope>NUCLEOTIDE SEQUENCE [LARGE SCALE GENOMIC DNA]</scope>
    <source>
        <strain evidence="9 10">Pan54</strain>
    </source>
</reference>
<dbReference type="AlphaFoldDB" id="A0A5C5X9P3"/>
<dbReference type="PANTHER" id="PTHR30026:SF23">
    <property type="entry name" value="TO APRF-PUTATIVE OUTER MEMBRANE EFFLUX PROTEIN OR SECRETED ALKALINE PHOSPHATASE-RELATED"/>
    <property type="match status" value="1"/>
</dbReference>
<evidence type="ECO:0000256" key="1">
    <source>
        <dbReference type="ARBA" id="ARBA00004442"/>
    </source>
</evidence>
<accession>A0A5C5X9P3</accession>
<name>A0A5C5X9P3_9PLAN</name>
<keyword evidence="5" id="KW-0812">Transmembrane</keyword>
<dbReference type="Gene3D" id="1.20.1600.10">
    <property type="entry name" value="Outer membrane efflux proteins (OEP)"/>
    <property type="match status" value="1"/>
</dbReference>
<evidence type="ECO:0000256" key="5">
    <source>
        <dbReference type="ARBA" id="ARBA00022692"/>
    </source>
</evidence>
<dbReference type="GO" id="GO:0009279">
    <property type="term" value="C:cell outer membrane"/>
    <property type="evidence" value="ECO:0007669"/>
    <property type="project" value="UniProtKB-SubCell"/>
</dbReference>
<evidence type="ECO:0000256" key="2">
    <source>
        <dbReference type="ARBA" id="ARBA00007613"/>
    </source>
</evidence>
<dbReference type="SUPFAM" id="SSF56954">
    <property type="entry name" value="Outer membrane efflux proteins (OEP)"/>
    <property type="match status" value="1"/>
</dbReference>
<sequence>MTLSARNGHYFPGTGSILAEPTPQFDAFEPVRSKTVNRFARGLFLFSIGTLSLALCQLTGCHWPGKPTAGVSTETQKYYQTAAAQIEYPQLEQPVPSDALLNSNPISLVTDLDSITYHNLELSKAVSLALEKSKVIRNLGVTILRSPESVTTSFDPALVESDPRFGVQAALSAFDTSFGASVIHQNNDRALNNQFFGGGTRLLQQEATVLQAQLGKQSASGTEYYLRNITDYDKNNAPGNQFPGAWTTQLEAEMRQPLLKGYGVDYWQTVGNSQTPGLYNGVLIARTNTDISQSDFEIAIRDFVAEVENAYWDLYFAYRDLETKIAARDASLELWRRVDALKQLGRAGGEADKEAQAREQYYRFEEDMQNALNGRPEDNTKTYNGTSAGSFKSNGGVLRLERRLRYLIGMPINDGSLVRPVDEPLAAPVCFNWETNLAESVDQRPELRRQKWVIKQRELEMIAAKKLLLPDLDLVALYRWRGFGETLTNPSNGGAPRFDSAYGDLASGRFQEWELGVELDVPLGNRQAHSGMRNAEFKLARARQVLKEQERVIVLELSNAMSESVRAWEVMQTVRERLEAAGDQVNALNAAYEADQAPLNLVLEAQRRFASAKSSYYSAVLDYNVAIRNVHFEKGSYLEYCGVHTSEGPWSEGAHQYAARKSDLKQPMPKVPRWIKPPRVISHGMTPDPNDQEIIAEPVEEMGMPYLMTPEEMPSEIPVYENSQDQKPESETDTELTPTPILLPEAGAALELNPELYLQDPVFSDETANSTPVVRPLFE</sequence>
<evidence type="ECO:0000256" key="6">
    <source>
        <dbReference type="ARBA" id="ARBA00023136"/>
    </source>
</evidence>
<comment type="caution">
    <text evidence="9">The sequence shown here is derived from an EMBL/GenBank/DDBJ whole genome shotgun (WGS) entry which is preliminary data.</text>
</comment>
<dbReference type="Proteomes" id="UP000316095">
    <property type="component" value="Unassembled WGS sequence"/>
</dbReference>
<evidence type="ECO:0000256" key="4">
    <source>
        <dbReference type="ARBA" id="ARBA00022452"/>
    </source>
</evidence>
<comment type="similarity">
    <text evidence="2">Belongs to the outer membrane factor (OMF) (TC 1.B.17) family.</text>
</comment>
<organism evidence="9 10">
    <name type="scientific">Rubinisphaera italica</name>
    <dbReference type="NCBI Taxonomy" id="2527969"/>
    <lineage>
        <taxon>Bacteria</taxon>
        <taxon>Pseudomonadati</taxon>
        <taxon>Planctomycetota</taxon>
        <taxon>Planctomycetia</taxon>
        <taxon>Planctomycetales</taxon>
        <taxon>Planctomycetaceae</taxon>
        <taxon>Rubinisphaera</taxon>
    </lineage>
</organism>
<evidence type="ECO:0000256" key="3">
    <source>
        <dbReference type="ARBA" id="ARBA00022448"/>
    </source>
</evidence>
<feature type="coiled-coil region" evidence="8">
    <location>
        <begin position="532"/>
        <end position="591"/>
    </location>
</feature>
<keyword evidence="7" id="KW-0998">Cell outer membrane</keyword>
<keyword evidence="8" id="KW-0175">Coiled coil</keyword>
<dbReference type="RefSeq" id="WP_165441514.1">
    <property type="nucleotide sequence ID" value="NZ_SJPG01000001.1"/>
</dbReference>
<protein>
    <submittedName>
        <fullName evidence="9">Outer membrane efflux protein</fullName>
    </submittedName>
</protein>
<evidence type="ECO:0000313" key="9">
    <source>
        <dbReference type="EMBL" id="TWT59554.1"/>
    </source>
</evidence>
<gene>
    <name evidence="9" type="ORF">Pan54_02610</name>
</gene>
<dbReference type="GO" id="GO:0015288">
    <property type="term" value="F:porin activity"/>
    <property type="evidence" value="ECO:0007669"/>
    <property type="project" value="TreeGrafter"/>
</dbReference>
<keyword evidence="10" id="KW-1185">Reference proteome</keyword>
<proteinExistence type="inferred from homology"/>